<evidence type="ECO:0000313" key="2">
    <source>
        <dbReference type="EMBL" id="MRS62984.1"/>
    </source>
</evidence>
<keyword evidence="1" id="KW-0732">Signal</keyword>
<evidence type="ECO:0000313" key="3">
    <source>
        <dbReference type="Proteomes" id="UP000441754"/>
    </source>
</evidence>
<dbReference type="AlphaFoldDB" id="A0A7K0EME7"/>
<organism evidence="2 3">
    <name type="scientific">Larkinella terrae</name>
    <dbReference type="NCBI Taxonomy" id="2025311"/>
    <lineage>
        <taxon>Bacteria</taxon>
        <taxon>Pseudomonadati</taxon>
        <taxon>Bacteroidota</taxon>
        <taxon>Cytophagia</taxon>
        <taxon>Cytophagales</taxon>
        <taxon>Spirosomataceae</taxon>
        <taxon>Larkinella</taxon>
    </lineage>
</organism>
<dbReference type="InterPro" id="IPR011250">
    <property type="entry name" value="OMP/PagP_B-barrel"/>
</dbReference>
<dbReference type="EMBL" id="WJXZ01000009">
    <property type="protein sequence ID" value="MRS62984.1"/>
    <property type="molecule type" value="Genomic_DNA"/>
</dbReference>
<accession>A0A7K0EME7</accession>
<dbReference type="Proteomes" id="UP000441754">
    <property type="component" value="Unassembled WGS sequence"/>
</dbReference>
<protein>
    <recommendedName>
        <fullName evidence="4">Outer membrane beta-barrel protein</fullName>
    </recommendedName>
</protein>
<feature type="signal peptide" evidence="1">
    <location>
        <begin position="1"/>
        <end position="19"/>
    </location>
</feature>
<dbReference type="OrthoDB" id="924261at2"/>
<name>A0A7K0EME7_9BACT</name>
<sequence length="382" mass="41788">MKKAAALAICLYLTHASLAQTEVGRALWSGNLQVNTTQLAGDYPNGYTRRSPQVNFSVNHGVFLANNWLMGISANGSYYKQVNFNEIPLNQNYVRGGLSAYVRKYWGATNWRIYAGGGIGGSLDQYRLEVYDSGTSMRSENKTNTFQIAPFTQIGGVYFLDSHWGLELSTNSTVFPFTFSSLTAGLVYMTGRTRPEREIQAGTPPTVGSQARAGRFTVGASVVFTGRTEEISHRSSGAQSLMAAPAVGFFVANNFLVGISVPITWINNSGVSKTTETTLGFAPYVRAYLSNTRLRPYVGATFTYTSYSFRQSPYPSEQVNHTAGGTLNGGLAYLLGKNFIAEANLLNLNVSKQTQNNLWKNGLWLQGLQVTTSPAFTVQYVF</sequence>
<gene>
    <name evidence="2" type="ORF">GJJ30_16920</name>
</gene>
<reference evidence="2 3" key="1">
    <citation type="journal article" date="2018" name="Antonie Van Leeuwenhoek">
        <title>Larkinella terrae sp. nov., isolated from soil on Jeju Island, South Korea.</title>
        <authorList>
            <person name="Ten L.N."/>
            <person name="Jeon J."/>
            <person name="Park S.J."/>
            <person name="Park S."/>
            <person name="Lee S.Y."/>
            <person name="Kim M.K."/>
            <person name="Jung H.Y."/>
        </authorList>
    </citation>
    <scope>NUCLEOTIDE SEQUENCE [LARGE SCALE GENOMIC DNA]</scope>
    <source>
        <strain evidence="2 3">KCTC 52001</strain>
    </source>
</reference>
<comment type="caution">
    <text evidence="2">The sequence shown here is derived from an EMBL/GenBank/DDBJ whole genome shotgun (WGS) entry which is preliminary data.</text>
</comment>
<dbReference type="RefSeq" id="WP_154176340.1">
    <property type="nucleotide sequence ID" value="NZ_WJXZ01000009.1"/>
</dbReference>
<evidence type="ECO:0000256" key="1">
    <source>
        <dbReference type="SAM" id="SignalP"/>
    </source>
</evidence>
<evidence type="ECO:0008006" key="4">
    <source>
        <dbReference type="Google" id="ProtNLM"/>
    </source>
</evidence>
<keyword evidence="3" id="KW-1185">Reference proteome</keyword>
<proteinExistence type="predicted"/>
<feature type="chain" id="PRO_5029765622" description="Outer membrane beta-barrel protein" evidence="1">
    <location>
        <begin position="20"/>
        <end position="382"/>
    </location>
</feature>
<dbReference type="SUPFAM" id="SSF56925">
    <property type="entry name" value="OMPA-like"/>
    <property type="match status" value="1"/>
</dbReference>
<dbReference type="Gene3D" id="2.40.160.20">
    <property type="match status" value="1"/>
</dbReference>